<reference evidence="4 6" key="1">
    <citation type="journal article" date="2019" name="Sci. Rep.">
        <title>Orb-weaving spider Araneus ventricosus genome elucidates the spidroin gene catalogue.</title>
        <authorList>
            <person name="Kono N."/>
            <person name="Nakamura H."/>
            <person name="Ohtoshi R."/>
            <person name="Moran D.A.P."/>
            <person name="Shinohara A."/>
            <person name="Yoshida Y."/>
            <person name="Fujiwara M."/>
            <person name="Mori M."/>
            <person name="Tomita M."/>
            <person name="Arakawa K."/>
        </authorList>
    </citation>
    <scope>NUCLEOTIDE SEQUENCE [LARGE SCALE GENOMIC DNA]</scope>
</reference>
<evidence type="ECO:0000313" key="6">
    <source>
        <dbReference type="Proteomes" id="UP000499080"/>
    </source>
</evidence>
<comment type="caution">
    <text evidence="4">The sequence shown here is derived from an EMBL/GenBank/DDBJ whole genome shotgun (WGS) entry which is preliminary data.</text>
</comment>
<organism evidence="4 6">
    <name type="scientific">Araneus ventricosus</name>
    <name type="common">Orbweaver spider</name>
    <name type="synonym">Epeira ventricosa</name>
    <dbReference type="NCBI Taxonomy" id="182803"/>
    <lineage>
        <taxon>Eukaryota</taxon>
        <taxon>Metazoa</taxon>
        <taxon>Ecdysozoa</taxon>
        <taxon>Arthropoda</taxon>
        <taxon>Chelicerata</taxon>
        <taxon>Arachnida</taxon>
        <taxon>Araneae</taxon>
        <taxon>Araneomorphae</taxon>
        <taxon>Entelegynae</taxon>
        <taxon>Araneoidea</taxon>
        <taxon>Araneidae</taxon>
        <taxon>Araneus</taxon>
    </lineage>
</organism>
<dbReference type="EMBL" id="BGPR01136761">
    <property type="protein sequence ID" value="GBN58594.1"/>
    <property type="molecule type" value="Genomic_DNA"/>
</dbReference>
<feature type="non-terminal residue" evidence="4">
    <location>
        <position position="42"/>
    </location>
</feature>
<gene>
    <name evidence="4" type="ORF">AVEN_124584_1</name>
    <name evidence="2" type="ORF">AVEN_203960_1</name>
    <name evidence="5" type="ORF">AVEN_209890_1</name>
    <name evidence="3" type="ORF">AVEN_251526_1</name>
    <name evidence="1" type="ORF">AVEN_48088_1</name>
</gene>
<dbReference type="Proteomes" id="UP000499080">
    <property type="component" value="Unassembled WGS sequence"/>
</dbReference>
<dbReference type="EMBL" id="BGPR01136772">
    <property type="protein sequence ID" value="GBN58614.1"/>
    <property type="molecule type" value="Genomic_DNA"/>
</dbReference>
<sequence>MIEEERKEMERLKTKLYESEARGKHLENILEAKDKDLGRLRE</sequence>
<evidence type="ECO:0000313" key="4">
    <source>
        <dbReference type="EMBL" id="GBN58594.1"/>
    </source>
</evidence>
<accession>A0A4Y2Q5A4</accession>
<name>A0A4Y2Q5A4_ARAVE</name>
<evidence type="ECO:0000313" key="2">
    <source>
        <dbReference type="EMBL" id="GBM85879.1"/>
    </source>
</evidence>
<evidence type="ECO:0000313" key="3">
    <source>
        <dbReference type="EMBL" id="GBN58549.1"/>
    </source>
</evidence>
<proteinExistence type="predicted"/>
<evidence type="ECO:0000313" key="1">
    <source>
        <dbReference type="EMBL" id="GBM85743.1"/>
    </source>
</evidence>
<protein>
    <submittedName>
        <fullName evidence="4">Uncharacterized protein</fullName>
    </submittedName>
</protein>
<dbReference type="EMBL" id="BGPR01136742">
    <property type="protein sequence ID" value="GBN58549.1"/>
    <property type="molecule type" value="Genomic_DNA"/>
</dbReference>
<dbReference type="EMBL" id="BGPR01266228">
    <property type="protein sequence ID" value="GBM85879.1"/>
    <property type="molecule type" value="Genomic_DNA"/>
</dbReference>
<dbReference type="EMBL" id="BGPR01266178">
    <property type="protein sequence ID" value="GBM85743.1"/>
    <property type="molecule type" value="Genomic_DNA"/>
</dbReference>
<dbReference type="AlphaFoldDB" id="A0A4Y2Q5A4"/>
<keyword evidence="6" id="KW-1185">Reference proteome</keyword>
<evidence type="ECO:0000313" key="5">
    <source>
        <dbReference type="EMBL" id="GBN58614.1"/>
    </source>
</evidence>